<dbReference type="InterPro" id="IPR004606">
    <property type="entry name" value="Mop_domain"/>
</dbReference>
<gene>
    <name evidence="7" type="ORF">ACFO5R_03255</name>
</gene>
<organism evidence="7 8">
    <name type="scientific">Halosolutus amylolyticus</name>
    <dbReference type="NCBI Taxonomy" id="2932267"/>
    <lineage>
        <taxon>Archaea</taxon>
        <taxon>Methanobacteriati</taxon>
        <taxon>Methanobacteriota</taxon>
        <taxon>Stenosarchaea group</taxon>
        <taxon>Halobacteria</taxon>
        <taxon>Halobacteriales</taxon>
        <taxon>Natrialbaceae</taxon>
        <taxon>Halosolutus</taxon>
    </lineage>
</organism>
<dbReference type="Gene3D" id="2.40.50.100">
    <property type="match status" value="1"/>
</dbReference>
<dbReference type="GO" id="GO:0005886">
    <property type="term" value="C:plasma membrane"/>
    <property type="evidence" value="ECO:0007669"/>
    <property type="project" value="UniProtKB-SubCell"/>
</dbReference>
<dbReference type="EMBL" id="JBHSFA010000002">
    <property type="protein sequence ID" value="MFC4540945.1"/>
    <property type="molecule type" value="Genomic_DNA"/>
</dbReference>
<evidence type="ECO:0000256" key="5">
    <source>
        <dbReference type="ARBA" id="ARBA00022737"/>
    </source>
</evidence>
<evidence type="ECO:0000256" key="1">
    <source>
        <dbReference type="ARBA" id="ARBA00004202"/>
    </source>
</evidence>
<comment type="caution">
    <text evidence="7">The sequence shown here is derived from an EMBL/GenBank/DDBJ whole genome shotgun (WGS) entry which is preliminary data.</text>
</comment>
<keyword evidence="8" id="KW-1185">Reference proteome</keyword>
<evidence type="ECO:0000313" key="8">
    <source>
        <dbReference type="Proteomes" id="UP001595898"/>
    </source>
</evidence>
<dbReference type="Pfam" id="PF03459">
    <property type="entry name" value="TOBE"/>
    <property type="match status" value="1"/>
</dbReference>
<dbReference type="InterPro" id="IPR000847">
    <property type="entry name" value="LysR_HTH_N"/>
</dbReference>
<comment type="similarity">
    <text evidence="2">Belongs to the ModE family.</text>
</comment>
<evidence type="ECO:0000259" key="6">
    <source>
        <dbReference type="PROSITE" id="PS51866"/>
    </source>
</evidence>
<dbReference type="InterPro" id="IPR051815">
    <property type="entry name" value="Molybdate_resp_trans_reg"/>
</dbReference>
<keyword evidence="4" id="KW-0500">Molybdenum</keyword>
<sequence>MTIEKEYTTKLAVDDVTIDRRDMEMLDAIDRHGSMHRAAEELGRSYARLQNRIVEIEDAVGPITERRRGGSGGGGTELTATARSLRRRFDRHDAELGGVARVTESVFRGTVRDRTGELATVETPIGSILALVPPDATAVQVSVRSDAVVLTDPGDVPDADRTSLRNRFTGTVEDLEEGDAIVRVTLALDGDADAELQALVTRASRDRLDLAIGREVVASFKATAARATAVASPDSATSS</sequence>
<dbReference type="InterPro" id="IPR036388">
    <property type="entry name" value="WH-like_DNA-bd_sf"/>
</dbReference>
<dbReference type="RefSeq" id="WP_250139099.1">
    <property type="nucleotide sequence ID" value="NZ_JALIQP010000001.1"/>
</dbReference>
<accession>A0ABD5PK11</accession>
<name>A0ABD5PK11_9EURY</name>
<dbReference type="PANTHER" id="PTHR30432:SF1">
    <property type="entry name" value="DNA-BINDING TRANSCRIPTIONAL DUAL REGULATOR MODE"/>
    <property type="match status" value="1"/>
</dbReference>
<dbReference type="AlphaFoldDB" id="A0ABD5PK11"/>
<protein>
    <submittedName>
        <fullName evidence="7">TOBE domain-containing protein</fullName>
    </submittedName>
</protein>
<dbReference type="PANTHER" id="PTHR30432">
    <property type="entry name" value="TRANSCRIPTIONAL REGULATOR MODE"/>
    <property type="match status" value="1"/>
</dbReference>
<dbReference type="SUPFAM" id="SSF50331">
    <property type="entry name" value="MOP-like"/>
    <property type="match status" value="1"/>
</dbReference>
<dbReference type="PIRSF" id="PIRSF005763">
    <property type="entry name" value="Txn_reg_ModE"/>
    <property type="match status" value="1"/>
</dbReference>
<keyword evidence="5" id="KW-0677">Repeat</keyword>
<proteinExistence type="inferred from homology"/>
<dbReference type="InterPro" id="IPR016462">
    <property type="entry name" value="ModE"/>
</dbReference>
<dbReference type="InterPro" id="IPR005116">
    <property type="entry name" value="Transp-assoc_OB_typ1"/>
</dbReference>
<evidence type="ECO:0000256" key="4">
    <source>
        <dbReference type="ARBA" id="ARBA00022505"/>
    </source>
</evidence>
<feature type="domain" description="Mop" evidence="6">
    <location>
        <begin position="161"/>
        <end position="229"/>
    </location>
</feature>
<dbReference type="SUPFAM" id="SSF46785">
    <property type="entry name" value="Winged helix' DNA-binding domain"/>
    <property type="match status" value="1"/>
</dbReference>
<keyword evidence="3" id="KW-0813">Transport</keyword>
<dbReference type="InterPro" id="IPR036390">
    <property type="entry name" value="WH_DNA-bd_sf"/>
</dbReference>
<dbReference type="PROSITE" id="PS51866">
    <property type="entry name" value="MOP"/>
    <property type="match status" value="1"/>
</dbReference>
<dbReference type="NCBIfam" id="TIGR00638">
    <property type="entry name" value="Mop"/>
    <property type="match status" value="1"/>
</dbReference>
<evidence type="ECO:0000256" key="3">
    <source>
        <dbReference type="ARBA" id="ARBA00022448"/>
    </source>
</evidence>
<dbReference type="Pfam" id="PF00126">
    <property type="entry name" value="HTH_1"/>
    <property type="match status" value="1"/>
</dbReference>
<evidence type="ECO:0000313" key="7">
    <source>
        <dbReference type="EMBL" id="MFC4540945.1"/>
    </source>
</evidence>
<comment type="subcellular location">
    <subcellularLocation>
        <location evidence="1">Cell membrane</location>
        <topology evidence="1">Peripheral membrane protein</topology>
    </subcellularLocation>
</comment>
<dbReference type="Proteomes" id="UP001595898">
    <property type="component" value="Unassembled WGS sequence"/>
</dbReference>
<dbReference type="InterPro" id="IPR008995">
    <property type="entry name" value="Mo/tungstate-bd_C_term_dom"/>
</dbReference>
<dbReference type="Gene3D" id="1.10.10.10">
    <property type="entry name" value="Winged helix-like DNA-binding domain superfamily/Winged helix DNA-binding domain"/>
    <property type="match status" value="1"/>
</dbReference>
<evidence type="ECO:0000256" key="2">
    <source>
        <dbReference type="ARBA" id="ARBA00008110"/>
    </source>
</evidence>
<reference evidence="7 8" key="1">
    <citation type="journal article" date="2019" name="Int. J. Syst. Evol. Microbiol.">
        <title>The Global Catalogue of Microorganisms (GCM) 10K type strain sequencing project: providing services to taxonomists for standard genome sequencing and annotation.</title>
        <authorList>
            <consortium name="The Broad Institute Genomics Platform"/>
            <consortium name="The Broad Institute Genome Sequencing Center for Infectious Disease"/>
            <person name="Wu L."/>
            <person name="Ma J."/>
        </authorList>
    </citation>
    <scope>NUCLEOTIDE SEQUENCE [LARGE SCALE GENOMIC DNA]</scope>
    <source>
        <strain evidence="7 8">WLHS5</strain>
    </source>
</reference>